<evidence type="ECO:0000256" key="7">
    <source>
        <dbReference type="SAM" id="Coils"/>
    </source>
</evidence>
<dbReference type="OrthoDB" id="3176171at2759"/>
<dbReference type="HOGENOM" id="CLU_001485_2_1_1"/>
<accession>A4S1C7</accession>
<keyword evidence="4 5" id="KW-0505">Motor protein</keyword>
<dbReference type="GeneID" id="5003292"/>
<dbReference type="Proteomes" id="UP000001568">
    <property type="component" value="Chromosome 8"/>
</dbReference>
<feature type="coiled-coil region" evidence="7">
    <location>
        <begin position="346"/>
        <end position="431"/>
    </location>
</feature>
<comment type="similarity">
    <text evidence="5 6">Belongs to the TRAFAC class myosin-kinesin ATPase superfamily. Kinesin family.</text>
</comment>
<keyword evidence="2 5" id="KW-0067">ATP-binding</keyword>
<dbReference type="PANTHER" id="PTHR47968">
    <property type="entry name" value="CENTROMERE PROTEIN E"/>
    <property type="match status" value="1"/>
</dbReference>
<dbReference type="AlphaFoldDB" id="A4S1C7"/>
<dbReference type="PRINTS" id="PR00380">
    <property type="entry name" value="KINESINHEAVY"/>
</dbReference>
<dbReference type="InterPro" id="IPR001752">
    <property type="entry name" value="Kinesin_motor_dom"/>
</dbReference>
<dbReference type="Gramene" id="ABO97420">
    <property type="protein sequence ID" value="ABO97420"/>
    <property type="gene ID" value="OSTLU_42772"/>
</dbReference>
<dbReference type="GO" id="GO:0007018">
    <property type="term" value="P:microtubule-based movement"/>
    <property type="evidence" value="ECO:0007669"/>
    <property type="project" value="InterPro"/>
</dbReference>
<dbReference type="eggNOG" id="KOG0242">
    <property type="taxonomic scope" value="Eukaryota"/>
</dbReference>
<dbReference type="KEGG" id="olu:OSTLU_42772"/>
<sequence>MKTRDDERALGGTNQNLTKARADDFYARQDGASTTYAFDRVFDETSDNRAVYEATTSKIVQNVIGGFNGTVFAYGQTSSGKTHTMHGTKEELGVIPLAVRDVFDAVRRHGSDREFLIRVSYLEIYNEKMMDLFDGAGEDEETSKLSIREDKERGTYVMGLREEVVTTPSQVLALLELGTTRRHVGATNMNAHSSRSHTIFRMIVESRAISGGMQGGADDGAAVLVSTLNLVDLAGSERMSKTGAEGQRAKEGAHINKSLMTLGVVINKLSEGVESKGGHIPYRDSKLTRILQPALGGNSKTAIVCAMTPAASHCEETHSTLKFAQRAKRVVNKATKNEVAANGATNAMLKRQQKEIAALKARLEEEGCAKVDDKAIEALRRRLAEADREKNLMALALEDGEEKAKEREAKISELEAKVKELNDALNEAKARDEEEDPH</sequence>
<feature type="non-terminal residue" evidence="9">
    <location>
        <position position="438"/>
    </location>
</feature>
<feature type="binding site" evidence="5">
    <location>
        <begin position="75"/>
        <end position="82"/>
    </location>
    <ligand>
        <name>ATP</name>
        <dbReference type="ChEBI" id="CHEBI:30616"/>
    </ligand>
</feature>
<dbReference type="PANTHER" id="PTHR47968:SF75">
    <property type="entry name" value="CENTROMERE-ASSOCIATED PROTEIN E"/>
    <property type="match status" value="1"/>
</dbReference>
<dbReference type="InterPro" id="IPR036961">
    <property type="entry name" value="Kinesin_motor_dom_sf"/>
</dbReference>
<dbReference type="GO" id="GO:0008017">
    <property type="term" value="F:microtubule binding"/>
    <property type="evidence" value="ECO:0007669"/>
    <property type="project" value="InterPro"/>
</dbReference>
<dbReference type="GO" id="GO:0005874">
    <property type="term" value="C:microtubule"/>
    <property type="evidence" value="ECO:0007669"/>
    <property type="project" value="UniProtKB-KW"/>
</dbReference>
<dbReference type="SMART" id="SM00129">
    <property type="entry name" value="KISc"/>
    <property type="match status" value="1"/>
</dbReference>
<dbReference type="GO" id="GO:0005524">
    <property type="term" value="F:ATP binding"/>
    <property type="evidence" value="ECO:0007669"/>
    <property type="project" value="UniProtKB-UniRule"/>
</dbReference>
<reference evidence="9 10" key="1">
    <citation type="journal article" date="2007" name="Proc. Natl. Acad. Sci. U.S.A.">
        <title>The tiny eukaryote Ostreococcus provides genomic insights into the paradox of plankton speciation.</title>
        <authorList>
            <person name="Palenik B."/>
            <person name="Grimwood J."/>
            <person name="Aerts A."/>
            <person name="Rouze P."/>
            <person name="Salamov A."/>
            <person name="Putnam N."/>
            <person name="Dupont C."/>
            <person name="Jorgensen R."/>
            <person name="Derelle E."/>
            <person name="Rombauts S."/>
            <person name="Zhou K."/>
            <person name="Otillar R."/>
            <person name="Merchant S.S."/>
            <person name="Podell S."/>
            <person name="Gaasterland T."/>
            <person name="Napoli C."/>
            <person name="Gendler K."/>
            <person name="Manuell A."/>
            <person name="Tai V."/>
            <person name="Vallon O."/>
            <person name="Piganeau G."/>
            <person name="Jancek S."/>
            <person name="Heijde M."/>
            <person name="Jabbari K."/>
            <person name="Bowler C."/>
            <person name="Lohr M."/>
            <person name="Robbens S."/>
            <person name="Werner G."/>
            <person name="Dubchak I."/>
            <person name="Pazour G.J."/>
            <person name="Ren Q."/>
            <person name="Paulsen I."/>
            <person name="Delwiche C."/>
            <person name="Schmutz J."/>
            <person name="Rokhsar D."/>
            <person name="Van de Peer Y."/>
            <person name="Moreau H."/>
            <person name="Grigoriev I.V."/>
        </authorList>
    </citation>
    <scope>NUCLEOTIDE SEQUENCE [LARGE SCALE GENOMIC DNA]</scope>
    <source>
        <strain evidence="9 10">CCE9901</strain>
    </source>
</reference>
<dbReference type="InterPro" id="IPR019821">
    <property type="entry name" value="Kinesin_motor_CS"/>
</dbReference>
<keyword evidence="3 7" id="KW-0175">Coiled coil</keyword>
<name>A4S1C7_OSTLU</name>
<evidence type="ECO:0000256" key="2">
    <source>
        <dbReference type="ARBA" id="ARBA00022840"/>
    </source>
</evidence>
<dbReference type="InterPro" id="IPR027417">
    <property type="entry name" value="P-loop_NTPase"/>
</dbReference>
<evidence type="ECO:0000313" key="10">
    <source>
        <dbReference type="Proteomes" id="UP000001568"/>
    </source>
</evidence>
<dbReference type="Gene3D" id="3.40.850.10">
    <property type="entry name" value="Kinesin motor domain"/>
    <property type="match status" value="1"/>
</dbReference>
<evidence type="ECO:0000256" key="1">
    <source>
        <dbReference type="ARBA" id="ARBA00022741"/>
    </source>
</evidence>
<keyword evidence="6" id="KW-0493">Microtubule</keyword>
<dbReference type="STRING" id="436017.A4S1C7"/>
<dbReference type="InterPro" id="IPR027640">
    <property type="entry name" value="Kinesin-like_fam"/>
</dbReference>
<evidence type="ECO:0000256" key="5">
    <source>
        <dbReference type="PROSITE-ProRule" id="PRU00283"/>
    </source>
</evidence>
<evidence type="ECO:0000256" key="3">
    <source>
        <dbReference type="ARBA" id="ARBA00023054"/>
    </source>
</evidence>
<feature type="domain" description="Kinesin motor" evidence="8">
    <location>
        <begin position="1"/>
        <end position="330"/>
    </location>
</feature>
<evidence type="ECO:0000313" key="9">
    <source>
        <dbReference type="EMBL" id="ABO97420.1"/>
    </source>
</evidence>
<evidence type="ECO:0000256" key="6">
    <source>
        <dbReference type="RuleBase" id="RU000394"/>
    </source>
</evidence>
<protein>
    <recommendedName>
        <fullName evidence="6">Kinesin-like protein</fullName>
    </recommendedName>
</protein>
<dbReference type="CDD" id="cd01374">
    <property type="entry name" value="KISc_CENP_E"/>
    <property type="match status" value="1"/>
</dbReference>
<dbReference type="SUPFAM" id="SSF52540">
    <property type="entry name" value="P-loop containing nucleoside triphosphate hydrolases"/>
    <property type="match status" value="1"/>
</dbReference>
<dbReference type="FunFam" id="3.40.850.10:FF:000177">
    <property type="entry name" value="Kinesin-like protein"/>
    <property type="match status" value="1"/>
</dbReference>
<dbReference type="PROSITE" id="PS00411">
    <property type="entry name" value="KINESIN_MOTOR_1"/>
    <property type="match status" value="1"/>
</dbReference>
<evidence type="ECO:0000256" key="4">
    <source>
        <dbReference type="ARBA" id="ARBA00023175"/>
    </source>
</evidence>
<dbReference type="RefSeq" id="XP_001419127.1">
    <property type="nucleotide sequence ID" value="XM_001419090.1"/>
</dbReference>
<keyword evidence="10" id="KW-1185">Reference proteome</keyword>
<gene>
    <name evidence="9" type="ORF">OSTLU_42772</name>
</gene>
<proteinExistence type="inferred from homology"/>
<dbReference type="PROSITE" id="PS50067">
    <property type="entry name" value="KINESIN_MOTOR_2"/>
    <property type="match status" value="1"/>
</dbReference>
<dbReference type="GO" id="GO:0003777">
    <property type="term" value="F:microtubule motor activity"/>
    <property type="evidence" value="ECO:0007669"/>
    <property type="project" value="InterPro"/>
</dbReference>
<organism evidence="9 10">
    <name type="scientific">Ostreococcus lucimarinus (strain CCE9901)</name>
    <dbReference type="NCBI Taxonomy" id="436017"/>
    <lineage>
        <taxon>Eukaryota</taxon>
        <taxon>Viridiplantae</taxon>
        <taxon>Chlorophyta</taxon>
        <taxon>Mamiellophyceae</taxon>
        <taxon>Mamiellales</taxon>
        <taxon>Bathycoccaceae</taxon>
        <taxon>Ostreococcus</taxon>
    </lineage>
</organism>
<dbReference type="OMA" id="NVHETIS"/>
<evidence type="ECO:0000259" key="8">
    <source>
        <dbReference type="PROSITE" id="PS50067"/>
    </source>
</evidence>
<keyword evidence="1 5" id="KW-0547">Nucleotide-binding</keyword>
<dbReference type="EMBL" id="CP000588">
    <property type="protein sequence ID" value="ABO97420.1"/>
    <property type="molecule type" value="Genomic_DNA"/>
</dbReference>
<dbReference type="Pfam" id="PF00225">
    <property type="entry name" value="Kinesin"/>
    <property type="match status" value="1"/>
</dbReference>